<dbReference type="InterPro" id="IPR039561">
    <property type="entry name" value="Peptidase_M15C"/>
</dbReference>
<proteinExistence type="predicted"/>
<keyword evidence="2" id="KW-0645">Protease</keyword>
<evidence type="ECO:0000313" key="2">
    <source>
        <dbReference type="EMBL" id="CAB5155634.1"/>
    </source>
</evidence>
<name>A0A6J7WC92_9CAUD</name>
<dbReference type="GO" id="GO:0004180">
    <property type="term" value="F:carboxypeptidase activity"/>
    <property type="evidence" value="ECO:0007669"/>
    <property type="project" value="UniProtKB-KW"/>
</dbReference>
<gene>
    <name evidence="2" type="ORF">UFOVP149_20</name>
</gene>
<evidence type="ECO:0000259" key="1">
    <source>
        <dbReference type="Pfam" id="PF13539"/>
    </source>
</evidence>
<feature type="domain" description="Peptidase M15C" evidence="1">
    <location>
        <begin position="106"/>
        <end position="165"/>
    </location>
</feature>
<dbReference type="EMBL" id="LR798198">
    <property type="protein sequence ID" value="CAB5155634.1"/>
    <property type="molecule type" value="Genomic_DNA"/>
</dbReference>
<reference evidence="2" key="1">
    <citation type="submission" date="2020-05" db="EMBL/GenBank/DDBJ databases">
        <authorList>
            <person name="Chiriac C."/>
            <person name="Salcher M."/>
            <person name="Ghai R."/>
            <person name="Kavagutti S V."/>
        </authorList>
    </citation>
    <scope>NUCLEOTIDE SEQUENCE</scope>
</reference>
<sequence length="183" mass="20041">MTKYTVEEAVPYDVNRGLTGPTSGLMKVMLGVPSPTPTVNCSPLKNKKLAPRMITANVGPFNVTGFDLAVRSLKEVITEIRAKYPDMKLSCAGMLCCRLVRGTKVGSISNHSWGTAIDLKIDGVLDERGDHKVQHGLHLIAPIFNKHGWYWGAHFSTEDGMHFEISVEKLKQWKAAGLLAGLP</sequence>
<keyword evidence="2" id="KW-0378">Hydrolase</keyword>
<dbReference type="SUPFAM" id="SSF55166">
    <property type="entry name" value="Hedgehog/DD-peptidase"/>
    <property type="match status" value="1"/>
</dbReference>
<dbReference type="Pfam" id="PF13539">
    <property type="entry name" value="Peptidase_M15_4"/>
    <property type="match status" value="1"/>
</dbReference>
<keyword evidence="2" id="KW-0121">Carboxypeptidase</keyword>
<dbReference type="InterPro" id="IPR009045">
    <property type="entry name" value="Zn_M74/Hedgehog-like"/>
</dbReference>
<protein>
    <submittedName>
        <fullName evidence="2">D-alanyl-D-alanine carboxypeptidase</fullName>
    </submittedName>
</protein>
<dbReference type="Gene3D" id="3.30.1380.10">
    <property type="match status" value="1"/>
</dbReference>
<accession>A0A6J7WC92</accession>
<organism evidence="2">
    <name type="scientific">uncultured Caudovirales phage</name>
    <dbReference type="NCBI Taxonomy" id="2100421"/>
    <lineage>
        <taxon>Viruses</taxon>
        <taxon>Duplodnaviria</taxon>
        <taxon>Heunggongvirae</taxon>
        <taxon>Uroviricota</taxon>
        <taxon>Caudoviricetes</taxon>
        <taxon>Peduoviridae</taxon>
        <taxon>Maltschvirus</taxon>
        <taxon>Maltschvirus maltsch</taxon>
    </lineage>
</organism>